<dbReference type="RefSeq" id="XP_056504777.1">
    <property type="nucleotide sequence ID" value="XM_056639020.1"/>
</dbReference>
<dbReference type="Proteomes" id="UP001147733">
    <property type="component" value="Unassembled WGS sequence"/>
</dbReference>
<dbReference type="InterPro" id="IPR029058">
    <property type="entry name" value="AB_hydrolase_fold"/>
</dbReference>
<dbReference type="PANTHER" id="PTHR37017:SF13">
    <property type="entry name" value="AB HYDROLASE-1 DOMAIN-CONTAINING PROTEIN"/>
    <property type="match status" value="1"/>
</dbReference>
<gene>
    <name evidence="2" type="ORF">N7469_000100</name>
</gene>
<evidence type="ECO:0000313" key="3">
    <source>
        <dbReference type="Proteomes" id="UP001147733"/>
    </source>
</evidence>
<dbReference type="GO" id="GO:0072330">
    <property type="term" value="P:monocarboxylic acid biosynthetic process"/>
    <property type="evidence" value="ECO:0007669"/>
    <property type="project" value="UniProtKB-ARBA"/>
</dbReference>
<name>A0A9W9PCC5_PENCI</name>
<dbReference type="PANTHER" id="PTHR37017">
    <property type="entry name" value="AB HYDROLASE-1 DOMAIN-CONTAINING PROTEIN-RELATED"/>
    <property type="match status" value="1"/>
</dbReference>
<dbReference type="InterPro" id="IPR052897">
    <property type="entry name" value="Sec-Metab_Biosynth_Hydrolase"/>
</dbReference>
<evidence type="ECO:0000259" key="1">
    <source>
        <dbReference type="Pfam" id="PF12697"/>
    </source>
</evidence>
<reference evidence="2" key="2">
    <citation type="journal article" date="2023" name="IMA Fungus">
        <title>Comparative genomic study of the Penicillium genus elucidates a diverse pangenome and 15 lateral gene transfer events.</title>
        <authorList>
            <person name="Petersen C."/>
            <person name="Sorensen T."/>
            <person name="Nielsen M.R."/>
            <person name="Sondergaard T.E."/>
            <person name="Sorensen J.L."/>
            <person name="Fitzpatrick D.A."/>
            <person name="Frisvad J.C."/>
            <person name="Nielsen K.L."/>
        </authorList>
    </citation>
    <scope>NUCLEOTIDE SEQUENCE</scope>
    <source>
        <strain evidence="2">IBT 23319</strain>
    </source>
</reference>
<protein>
    <recommendedName>
        <fullName evidence="1">AB hydrolase-1 domain-containing protein</fullName>
    </recommendedName>
</protein>
<organism evidence="2 3">
    <name type="scientific">Penicillium citrinum</name>
    <dbReference type="NCBI Taxonomy" id="5077"/>
    <lineage>
        <taxon>Eukaryota</taxon>
        <taxon>Fungi</taxon>
        <taxon>Dikarya</taxon>
        <taxon>Ascomycota</taxon>
        <taxon>Pezizomycotina</taxon>
        <taxon>Eurotiomycetes</taxon>
        <taxon>Eurotiomycetidae</taxon>
        <taxon>Eurotiales</taxon>
        <taxon>Aspergillaceae</taxon>
        <taxon>Penicillium</taxon>
    </lineage>
</organism>
<evidence type="ECO:0000313" key="2">
    <source>
        <dbReference type="EMBL" id="KAJ5241773.1"/>
    </source>
</evidence>
<dbReference type="SUPFAM" id="SSF53474">
    <property type="entry name" value="alpha/beta-Hydrolases"/>
    <property type="match status" value="1"/>
</dbReference>
<sequence length="251" mass="27402">MSRPTLVIIPGSFSPPALYNNFAENLRSLGFDTVLEGLQSAIRKEPAPSSGMYDDAAVFHDIVEKLADEGKEIILLPHSYGGVVANESAKGLLKIDREKVGKPGGVIQIVNITTVTPPVGETTYDQAADLGFDKVPIEGEYMVIGEEAMAKANYNDVSWTEAQELAKGHSNHSAKSFRDPLTYAAYVHVPVAWIFTEQDLTLPPDYQRKSIDLIEKESGNKVRVFNIDAGHCVTATRSKDLANLIKEIVSN</sequence>
<feature type="domain" description="AB hydrolase-1" evidence="1">
    <location>
        <begin position="25"/>
        <end position="242"/>
    </location>
</feature>
<dbReference type="AlphaFoldDB" id="A0A9W9PCC5"/>
<dbReference type="GO" id="GO:0017000">
    <property type="term" value="P:antibiotic biosynthetic process"/>
    <property type="evidence" value="ECO:0007669"/>
    <property type="project" value="UniProtKB-ARBA"/>
</dbReference>
<dbReference type="Gene3D" id="3.40.50.1820">
    <property type="entry name" value="alpha/beta hydrolase"/>
    <property type="match status" value="1"/>
</dbReference>
<dbReference type="InterPro" id="IPR000073">
    <property type="entry name" value="AB_hydrolase_1"/>
</dbReference>
<keyword evidence="3" id="KW-1185">Reference proteome</keyword>
<dbReference type="OrthoDB" id="1263307at2759"/>
<reference evidence="2" key="1">
    <citation type="submission" date="2022-11" db="EMBL/GenBank/DDBJ databases">
        <authorList>
            <person name="Petersen C."/>
        </authorList>
    </citation>
    <scope>NUCLEOTIDE SEQUENCE</scope>
    <source>
        <strain evidence="2">IBT 23319</strain>
    </source>
</reference>
<proteinExistence type="predicted"/>
<comment type="caution">
    <text evidence="2">The sequence shown here is derived from an EMBL/GenBank/DDBJ whole genome shotgun (WGS) entry which is preliminary data.</text>
</comment>
<dbReference type="Pfam" id="PF12697">
    <property type="entry name" value="Abhydrolase_6"/>
    <property type="match status" value="1"/>
</dbReference>
<accession>A0A9W9PCC5</accession>
<dbReference type="EMBL" id="JAPQKT010000001">
    <property type="protein sequence ID" value="KAJ5241773.1"/>
    <property type="molecule type" value="Genomic_DNA"/>
</dbReference>
<dbReference type="GeneID" id="81378187"/>